<evidence type="ECO:0000256" key="4">
    <source>
        <dbReference type="ARBA" id="ARBA00030169"/>
    </source>
</evidence>
<evidence type="ECO:0000256" key="3">
    <source>
        <dbReference type="ARBA" id="ARBA00029596"/>
    </source>
</evidence>
<keyword evidence="5" id="KW-0460">Magnesium</keyword>
<dbReference type="RefSeq" id="WP_103872850.1">
    <property type="nucleotide sequence ID" value="NZ_FNUY01000004.1"/>
</dbReference>
<evidence type="ECO:0000256" key="2">
    <source>
        <dbReference type="ARBA" id="ARBA00016549"/>
    </source>
</evidence>
<reference evidence="6 7" key="1">
    <citation type="submission" date="2016-10" db="EMBL/GenBank/DDBJ databases">
        <authorList>
            <person name="de Groot N.N."/>
        </authorList>
    </citation>
    <scope>NUCLEOTIDE SEQUENCE [LARGE SCALE GENOMIC DNA]</scope>
    <source>
        <strain evidence="6 7">DSM 26656</strain>
    </source>
</reference>
<dbReference type="EMBL" id="FNUY01000004">
    <property type="protein sequence ID" value="SEG35735.1"/>
    <property type="molecule type" value="Genomic_DNA"/>
</dbReference>
<evidence type="ECO:0000256" key="5">
    <source>
        <dbReference type="PIRSR" id="PIRSR605493-1"/>
    </source>
</evidence>
<comment type="cofactor">
    <cofactor evidence="5">
        <name>Mg(2+)</name>
        <dbReference type="ChEBI" id="CHEBI:18420"/>
    </cofactor>
</comment>
<dbReference type="Pfam" id="PF03737">
    <property type="entry name" value="RraA-like"/>
    <property type="match status" value="1"/>
</dbReference>
<feature type="binding site" evidence="5">
    <location>
        <position position="126"/>
    </location>
    <ligand>
        <name>substrate</name>
    </ligand>
</feature>
<keyword evidence="5" id="KW-0479">Metal-binding</keyword>
<evidence type="ECO:0000313" key="6">
    <source>
        <dbReference type="EMBL" id="SEG35735.1"/>
    </source>
</evidence>
<dbReference type="Gene3D" id="3.50.30.40">
    <property type="entry name" value="Ribonuclease E inhibitor RraA/RraA-like"/>
    <property type="match status" value="1"/>
</dbReference>
<feature type="binding site" evidence="5">
    <location>
        <position position="127"/>
    </location>
    <ligand>
        <name>Mg(2+)</name>
        <dbReference type="ChEBI" id="CHEBI:18420"/>
    </ligand>
</feature>
<accession>A0A1H5ZIZ3</accession>
<dbReference type="Proteomes" id="UP000236743">
    <property type="component" value="Unassembled WGS sequence"/>
</dbReference>
<dbReference type="InterPro" id="IPR036704">
    <property type="entry name" value="RraA/RraA-like_sf"/>
</dbReference>
<protein>
    <recommendedName>
        <fullName evidence="2">Putative 4-hydroxy-4-methyl-2-oxoglutarate aldolase</fullName>
    </recommendedName>
    <alternativeName>
        <fullName evidence="3">Regulator of ribonuclease activity homolog</fullName>
    </alternativeName>
    <alternativeName>
        <fullName evidence="4">RraA-like protein</fullName>
    </alternativeName>
</protein>
<dbReference type="SUPFAM" id="SSF89562">
    <property type="entry name" value="RraA-like"/>
    <property type="match status" value="1"/>
</dbReference>
<dbReference type="PANTHER" id="PTHR33254:SF4">
    <property type="entry name" value="4-HYDROXY-4-METHYL-2-OXOGLUTARATE ALDOLASE 3-RELATED"/>
    <property type="match status" value="1"/>
</dbReference>
<dbReference type="GO" id="GO:0046872">
    <property type="term" value="F:metal ion binding"/>
    <property type="evidence" value="ECO:0007669"/>
    <property type="project" value="UniProtKB-KW"/>
</dbReference>
<dbReference type="AlphaFoldDB" id="A0A1H5ZIZ3"/>
<comment type="cofactor">
    <cofactor evidence="1">
        <name>a divalent metal cation</name>
        <dbReference type="ChEBI" id="CHEBI:60240"/>
    </cofactor>
</comment>
<dbReference type="CDD" id="cd16841">
    <property type="entry name" value="RraA_family"/>
    <property type="match status" value="1"/>
</dbReference>
<gene>
    <name evidence="6" type="ORF">SAMN04488115_104439</name>
</gene>
<dbReference type="OrthoDB" id="9812532at2"/>
<evidence type="ECO:0000256" key="1">
    <source>
        <dbReference type="ARBA" id="ARBA00001968"/>
    </source>
</evidence>
<dbReference type="PANTHER" id="PTHR33254">
    <property type="entry name" value="4-HYDROXY-4-METHYL-2-OXOGLUTARATE ALDOLASE 3-RELATED"/>
    <property type="match status" value="1"/>
</dbReference>
<organism evidence="6 7">
    <name type="scientific">Bosea lathyri</name>
    <dbReference type="NCBI Taxonomy" id="1036778"/>
    <lineage>
        <taxon>Bacteria</taxon>
        <taxon>Pseudomonadati</taxon>
        <taxon>Pseudomonadota</taxon>
        <taxon>Alphaproteobacteria</taxon>
        <taxon>Hyphomicrobiales</taxon>
        <taxon>Boseaceae</taxon>
        <taxon>Bosea</taxon>
    </lineage>
</organism>
<sequence length="232" mass="25984">MTFNVLPGASDMLDVIERYKRLYTGLVYDIMDEMGLPNQSLATDLRPLRDDMVIAGPAFTVQGISDPVGDPGLRERRIKMFGDMRHPCIDVRDCGFDTRVAHYGEMNAVLGSAKGVVGAVIDGGIRDSGLILKMNFPCFRRYHSPVEAVARWSYYRWQQPITLRGSMSATVTCRPGDFMFGDIDGVLVIPQERAIEVLRLAEEHAATETRARAEFADPTKDAEEVYGRYKKL</sequence>
<name>A0A1H5ZIZ3_9HYPH</name>
<evidence type="ECO:0000313" key="7">
    <source>
        <dbReference type="Proteomes" id="UP000236743"/>
    </source>
</evidence>
<proteinExistence type="predicted"/>
<dbReference type="InterPro" id="IPR005493">
    <property type="entry name" value="RraA/RraA-like"/>
</dbReference>
<keyword evidence="7" id="KW-1185">Reference proteome</keyword>